<name>A0A383VZ89_TETOB</name>
<keyword evidence="3" id="KW-1185">Reference proteome</keyword>
<protein>
    <submittedName>
        <fullName evidence="2">Uncharacterized protein</fullName>
    </submittedName>
</protein>
<dbReference type="SMART" id="SM00185">
    <property type="entry name" value="ARM"/>
    <property type="match status" value="4"/>
</dbReference>
<dbReference type="EMBL" id="FNXT01001009">
    <property type="protein sequence ID" value="SZX70768.1"/>
    <property type="molecule type" value="Genomic_DNA"/>
</dbReference>
<evidence type="ECO:0000256" key="1">
    <source>
        <dbReference type="SAM" id="MobiDB-lite"/>
    </source>
</evidence>
<dbReference type="SUPFAM" id="SSF48371">
    <property type="entry name" value="ARM repeat"/>
    <property type="match status" value="2"/>
</dbReference>
<evidence type="ECO:0000313" key="3">
    <source>
        <dbReference type="Proteomes" id="UP000256970"/>
    </source>
</evidence>
<dbReference type="InterPro" id="IPR000225">
    <property type="entry name" value="Armadillo"/>
</dbReference>
<accession>A0A383VZ89</accession>
<feature type="compositionally biased region" description="Polar residues" evidence="1">
    <location>
        <begin position="1130"/>
        <end position="1140"/>
    </location>
</feature>
<dbReference type="Proteomes" id="UP000256970">
    <property type="component" value="Unassembled WGS sequence"/>
</dbReference>
<gene>
    <name evidence="2" type="ORF">BQ4739_LOCUS10945</name>
</gene>
<organism evidence="2 3">
    <name type="scientific">Tetradesmus obliquus</name>
    <name type="common">Green alga</name>
    <name type="synonym">Acutodesmus obliquus</name>
    <dbReference type="NCBI Taxonomy" id="3088"/>
    <lineage>
        <taxon>Eukaryota</taxon>
        <taxon>Viridiplantae</taxon>
        <taxon>Chlorophyta</taxon>
        <taxon>core chlorophytes</taxon>
        <taxon>Chlorophyceae</taxon>
        <taxon>CS clade</taxon>
        <taxon>Sphaeropleales</taxon>
        <taxon>Scenedesmaceae</taxon>
        <taxon>Tetradesmus</taxon>
    </lineage>
</organism>
<feature type="region of interest" description="Disordered" evidence="1">
    <location>
        <begin position="1099"/>
        <end position="1140"/>
    </location>
</feature>
<evidence type="ECO:0000313" key="2">
    <source>
        <dbReference type="EMBL" id="SZX70768.1"/>
    </source>
</evidence>
<dbReference type="InterPro" id="IPR011989">
    <property type="entry name" value="ARM-like"/>
</dbReference>
<reference evidence="2 3" key="1">
    <citation type="submission" date="2016-10" db="EMBL/GenBank/DDBJ databases">
        <authorList>
            <person name="Cai Z."/>
        </authorList>
    </citation>
    <scope>NUCLEOTIDE SEQUENCE [LARGE SCALE GENOMIC DNA]</scope>
</reference>
<sequence length="1513" mass="149319">MPKPTNSEFPAAVQECCIAAAQLCDAVPKALLHAAELQRIAKLCKRLVPLLEELIESGPAQHVQGALLLQGLAAALKRLSDFAGGTCASVGPVYHLIHSCSLAQHLTNCCLDLCNALRGLVAALAGLGASQELQEDLGQLLSQLERGLHCTYNESQHQLLLELQVQAEAVRSGQADASTLSAIVTQQVLQHCSVPQLAADVAYLQQAAQEQQQLGNHVALAFYQQLAGICKALLPADGSLTGMVPALQCQAVEQAPPEPTVAAAQLLADLTSVNNANSGTSGSSGGKGALPDRLHAGLALVAALAADSAQLHPDLAEAIAAAELPAAAVDDVLQLLTDPAAVSACVQVISAESSTPAAGPAAAARHSVLLRQSAACVLQLAVMAEPEVATALSAGSCLASLVRLVASGSTADRTPQALKASVLQLLHSLCSAAATAASPPAADTLSAASAADGTSVPSQQHPAAAAVDQLVKQHKVVPCLVQLLGEVRVSRGKAVLSTVGVAPQSENSAATAKAVAPQLKGGRPAYSAAATASKGNKMTTAAGSDVARRQAGRPAVEAGAAAAAVSGAAAASTPGIRSPGHTNTMLEALKLLAMLSSAYVAEVLAAGVMPAIANLLASLDTSAATDQMLAAVLHLLEVLLRQGKAAAIAALKSEVLPALAAVYAHCCSNSVQPDVNGVLLLMLKPSTVPTAGQVPTASNTAHANVQVTASGAAGAVRPANGKACDVVYTAAAGGCQQGLQDVQEELGRCCGTGTLQASMQLLAQGACQHTELVVHLLRVLLPALNSQASRMAVHTHADGMAALLQIAVGVPTPSWAATLGASAGASAGGDGDASPAAAAAAVEFLVQLGQERQIKPQLAEPLAEVLLQGSEARSVSAAWIVSRLAKAPSEADKAAARSAQEFCQVLAASGAVAAAMEHLMSRDEQRQAAGVALVESLACCGDVALHSSLLAARAVPALVEVVRAAAAGQPEAAAAAAAALGAIASAAVPGAAAAVCGLMVSCLQPSNPGVAGSAAAALNQMAGAWPALAGQLVAAGALPACLRLLQDCSTASGSGTACLEAGKQAAQLLAWLLRSSRGGNSSNAAAAATPNAASSSTAATKGAAVPAPSSASAATASSKRPGQLAPPGRGQSTSSTVFVGSDSGSALSEIDSTRGDLPSNAVPVLLAALKVREEGVRLPAAAALGHLLRRPDAVQDRLTAVAAQATTELLDVLRSTPAPTAAVASAAAVPAAEWAWMDTAAGLAALGAQHSTACSDLARGLRQMLLRGGPKDAAQGWPQGRCSGVAPRTLLRGGPKDAAQGWPQGRCSGVAPRTLLRGGAKDAGAAAHVAALLAASARGRAALLAEALLPGLVGVVGNPSCAAAARAAAAAAVGALAVPGSVALDDGLTGDTHGSGAQASAVGRAKAVHGSAAAGSAAAVRQPGARVVDPKLEAVRAGAVAALVGLLRAGAGPCAVLEAAEALAVLGGCQAGRDAALAAGATEALQEVVLAGKRKEVAEKVAAAAGHALMRLL</sequence>
<feature type="compositionally biased region" description="Low complexity" evidence="1">
    <location>
        <begin position="1099"/>
        <end position="1118"/>
    </location>
</feature>
<proteinExistence type="predicted"/>
<dbReference type="Gene3D" id="1.25.10.10">
    <property type="entry name" value="Leucine-rich Repeat Variant"/>
    <property type="match status" value="1"/>
</dbReference>
<dbReference type="InterPro" id="IPR016024">
    <property type="entry name" value="ARM-type_fold"/>
</dbReference>